<feature type="transmembrane region" description="Helical" evidence="6">
    <location>
        <begin position="90"/>
        <end position="107"/>
    </location>
</feature>
<evidence type="ECO:0000313" key="8">
    <source>
        <dbReference type="Proteomes" id="UP000003704"/>
    </source>
</evidence>
<keyword evidence="2" id="KW-1003">Cell membrane</keyword>
<feature type="transmembrane region" description="Helical" evidence="6">
    <location>
        <begin position="119"/>
        <end position="139"/>
    </location>
</feature>
<accession>I7Z7T9</accession>
<evidence type="ECO:0000256" key="3">
    <source>
        <dbReference type="ARBA" id="ARBA00022692"/>
    </source>
</evidence>
<name>I7Z7T9_9GAMM</name>
<dbReference type="InterPro" id="IPR019108">
    <property type="entry name" value="Caa3_assmbl_CtaG-rel"/>
</dbReference>
<sequence>MLTLVWCTSLLDALPAFTAHMLMHMSVVAVAAPLIAIGLAGSHFDPALRWAWLLAPLPASALELVIVWAWHAPLLHHYARHDAIGKTLEQGSFLLASLLVWLSACGGERSTRRLRAGSGIAGLLMTSMHMTLLGALLALTPRTLYSHGHAHTAGGGLDALQDQHLGGVIMLLAGGISYAIGALWLLAGLLRPHVTRELRI</sequence>
<dbReference type="Pfam" id="PF09678">
    <property type="entry name" value="Caa3_CtaG"/>
    <property type="match status" value="1"/>
</dbReference>
<comment type="caution">
    <text evidence="7">The sequence shown here is derived from an EMBL/GenBank/DDBJ whole genome shotgun (WGS) entry which is preliminary data.</text>
</comment>
<protein>
    <recommendedName>
        <fullName evidence="9">Cytochrome c oxidase caa3-type, assembly factor CtaG-like protein</fullName>
    </recommendedName>
</protein>
<keyword evidence="3 6" id="KW-0812">Transmembrane</keyword>
<evidence type="ECO:0000256" key="6">
    <source>
        <dbReference type="SAM" id="Phobius"/>
    </source>
</evidence>
<feature type="transmembrane region" description="Helical" evidence="6">
    <location>
        <begin position="25"/>
        <end position="44"/>
    </location>
</feature>
<evidence type="ECO:0000256" key="2">
    <source>
        <dbReference type="ARBA" id="ARBA00022475"/>
    </source>
</evidence>
<evidence type="ECO:0000256" key="1">
    <source>
        <dbReference type="ARBA" id="ARBA00004651"/>
    </source>
</evidence>
<keyword evidence="4 6" id="KW-1133">Transmembrane helix</keyword>
<evidence type="ECO:0000313" key="7">
    <source>
        <dbReference type="EMBL" id="EIT67682.1"/>
    </source>
</evidence>
<organism evidence="7 8">
    <name type="scientific">Hydrocarboniphaga effusa AP103</name>
    <dbReference type="NCBI Taxonomy" id="1172194"/>
    <lineage>
        <taxon>Bacteria</taxon>
        <taxon>Pseudomonadati</taxon>
        <taxon>Pseudomonadota</taxon>
        <taxon>Gammaproteobacteria</taxon>
        <taxon>Nevskiales</taxon>
        <taxon>Nevskiaceae</taxon>
        <taxon>Hydrocarboniphaga</taxon>
    </lineage>
</organism>
<evidence type="ECO:0008006" key="9">
    <source>
        <dbReference type="Google" id="ProtNLM"/>
    </source>
</evidence>
<feature type="transmembrane region" description="Helical" evidence="6">
    <location>
        <begin position="168"/>
        <end position="190"/>
    </location>
</feature>
<dbReference type="EMBL" id="AKGD01000004">
    <property type="protein sequence ID" value="EIT67682.1"/>
    <property type="molecule type" value="Genomic_DNA"/>
</dbReference>
<keyword evidence="8" id="KW-1185">Reference proteome</keyword>
<dbReference type="STRING" id="1172194.WQQ_41170"/>
<evidence type="ECO:0000256" key="5">
    <source>
        <dbReference type="ARBA" id="ARBA00023136"/>
    </source>
</evidence>
<dbReference type="GO" id="GO:0005886">
    <property type="term" value="C:plasma membrane"/>
    <property type="evidence" value="ECO:0007669"/>
    <property type="project" value="UniProtKB-SubCell"/>
</dbReference>
<proteinExistence type="predicted"/>
<dbReference type="PATRIC" id="fig|1172194.4.peg.4001"/>
<dbReference type="AlphaFoldDB" id="I7Z7T9"/>
<keyword evidence="5 6" id="KW-0472">Membrane</keyword>
<gene>
    <name evidence="7" type="ORF">WQQ_41170</name>
</gene>
<feature type="transmembrane region" description="Helical" evidence="6">
    <location>
        <begin position="51"/>
        <end position="70"/>
    </location>
</feature>
<dbReference type="Proteomes" id="UP000003704">
    <property type="component" value="Unassembled WGS sequence"/>
</dbReference>
<comment type="subcellular location">
    <subcellularLocation>
        <location evidence="1">Cell membrane</location>
        <topology evidence="1">Multi-pass membrane protein</topology>
    </subcellularLocation>
</comment>
<evidence type="ECO:0000256" key="4">
    <source>
        <dbReference type="ARBA" id="ARBA00022989"/>
    </source>
</evidence>
<reference evidence="7 8" key="1">
    <citation type="journal article" date="2012" name="J. Bacteriol.">
        <title>Genome Sequence of n-Alkane-Degrading Hydrocarboniphaga effusa Strain AP103T (ATCC BAA-332T).</title>
        <authorList>
            <person name="Chang H.K."/>
            <person name="Zylstra G.J."/>
            <person name="Chae J.C."/>
        </authorList>
    </citation>
    <scope>NUCLEOTIDE SEQUENCE [LARGE SCALE GENOMIC DNA]</scope>
    <source>
        <strain evidence="7 8">AP103</strain>
    </source>
</reference>